<feature type="transmembrane region" description="Helical" evidence="2">
    <location>
        <begin position="260"/>
        <end position="281"/>
    </location>
</feature>
<keyword evidence="2" id="KW-0472">Membrane</keyword>
<evidence type="ECO:0000256" key="1">
    <source>
        <dbReference type="SAM" id="MobiDB-lite"/>
    </source>
</evidence>
<dbReference type="Proteomes" id="UP000250140">
    <property type="component" value="Unassembled WGS sequence"/>
</dbReference>
<accession>A0A8E2EM79</accession>
<keyword evidence="2" id="KW-0812">Transmembrane</keyword>
<keyword evidence="2" id="KW-1133">Transmembrane helix</keyword>
<sequence>MKRLALVFAQLVIIGPVSGLFSVHSLFFRTVGWIRLGLGSVAVHPRSYASTHCTHLISRVVKKRVALKQTCKGSILKRKQCLAADGRLSNQDKNMLRSDSLIPPSSLPDLTLSLAICHKTLQAPSPQKRKALKPSKPPSSPFSIAPSSYNPHPEQKTKEMLKPTIPCNIPRPSLSALRTLTAQCTKNVRLPDALFRRTTAVQFRRGRTERMQLVVLGSVLVVHLSKCDNQEAAKAVFAELEKVGLWRFMRRRGLRRRKDVFVITGFATTIGPRILCVCLLAPTMEGPRMIFGSVLVPLEKRDEGG</sequence>
<evidence type="ECO:0000256" key="2">
    <source>
        <dbReference type="SAM" id="Phobius"/>
    </source>
</evidence>
<evidence type="ECO:0000313" key="3">
    <source>
        <dbReference type="EMBL" id="OCL01332.1"/>
    </source>
</evidence>
<proteinExistence type="predicted"/>
<dbReference type="OrthoDB" id="10508393at2759"/>
<reference evidence="3 4" key="1">
    <citation type="journal article" date="2016" name="Nat. Commun.">
        <title>Ectomycorrhizal ecology is imprinted in the genome of the dominant symbiotic fungus Cenococcum geophilum.</title>
        <authorList>
            <consortium name="DOE Joint Genome Institute"/>
            <person name="Peter M."/>
            <person name="Kohler A."/>
            <person name="Ohm R.A."/>
            <person name="Kuo A."/>
            <person name="Krutzmann J."/>
            <person name="Morin E."/>
            <person name="Arend M."/>
            <person name="Barry K.W."/>
            <person name="Binder M."/>
            <person name="Choi C."/>
            <person name="Clum A."/>
            <person name="Copeland A."/>
            <person name="Grisel N."/>
            <person name="Haridas S."/>
            <person name="Kipfer T."/>
            <person name="LaButti K."/>
            <person name="Lindquist E."/>
            <person name="Lipzen A."/>
            <person name="Maire R."/>
            <person name="Meier B."/>
            <person name="Mihaltcheva S."/>
            <person name="Molinier V."/>
            <person name="Murat C."/>
            <person name="Poggeler S."/>
            <person name="Quandt C.A."/>
            <person name="Sperisen C."/>
            <person name="Tritt A."/>
            <person name="Tisserant E."/>
            <person name="Crous P.W."/>
            <person name="Henrissat B."/>
            <person name="Nehls U."/>
            <person name="Egli S."/>
            <person name="Spatafora J.W."/>
            <person name="Grigoriev I.V."/>
            <person name="Martin F.M."/>
        </authorList>
    </citation>
    <scope>NUCLEOTIDE SEQUENCE [LARGE SCALE GENOMIC DNA]</scope>
    <source>
        <strain evidence="3 4">CBS 207.34</strain>
    </source>
</reference>
<dbReference type="EMBL" id="KV751147">
    <property type="protein sequence ID" value="OCL01332.1"/>
    <property type="molecule type" value="Genomic_DNA"/>
</dbReference>
<feature type="region of interest" description="Disordered" evidence="1">
    <location>
        <begin position="124"/>
        <end position="159"/>
    </location>
</feature>
<organism evidence="3 4">
    <name type="scientific">Glonium stellatum</name>
    <dbReference type="NCBI Taxonomy" id="574774"/>
    <lineage>
        <taxon>Eukaryota</taxon>
        <taxon>Fungi</taxon>
        <taxon>Dikarya</taxon>
        <taxon>Ascomycota</taxon>
        <taxon>Pezizomycotina</taxon>
        <taxon>Dothideomycetes</taxon>
        <taxon>Pleosporomycetidae</taxon>
        <taxon>Gloniales</taxon>
        <taxon>Gloniaceae</taxon>
        <taxon>Glonium</taxon>
    </lineage>
</organism>
<protein>
    <submittedName>
        <fullName evidence="3">Uncharacterized protein</fullName>
    </submittedName>
</protein>
<gene>
    <name evidence="3" type="ORF">AOQ84DRAFT_13996</name>
</gene>
<evidence type="ECO:0000313" key="4">
    <source>
        <dbReference type="Proteomes" id="UP000250140"/>
    </source>
</evidence>
<dbReference type="AlphaFoldDB" id="A0A8E2EM79"/>
<name>A0A8E2EM79_9PEZI</name>
<keyword evidence="4" id="KW-1185">Reference proteome</keyword>